<proteinExistence type="predicted"/>
<dbReference type="EMBL" id="JAFBCG010000001">
    <property type="protein sequence ID" value="MBM7802618.1"/>
    <property type="molecule type" value="Genomic_DNA"/>
</dbReference>
<protein>
    <submittedName>
        <fullName evidence="1">Uncharacterized protein</fullName>
    </submittedName>
</protein>
<evidence type="ECO:0000313" key="2">
    <source>
        <dbReference type="EMBL" id="MBM7802618.1"/>
    </source>
</evidence>
<organism evidence="1 3">
    <name type="scientific">Curtobacterium luteum</name>
    <dbReference type="NCBI Taxonomy" id="33881"/>
    <lineage>
        <taxon>Bacteria</taxon>
        <taxon>Bacillati</taxon>
        <taxon>Actinomycetota</taxon>
        <taxon>Actinomycetes</taxon>
        <taxon>Micrococcales</taxon>
        <taxon>Microbacteriaceae</taxon>
        <taxon>Curtobacterium</taxon>
    </lineage>
</organism>
<comment type="caution">
    <text evidence="1">The sequence shown here is derived from an EMBL/GenBank/DDBJ whole genome shotgun (WGS) entry which is preliminary data.</text>
</comment>
<evidence type="ECO:0000313" key="1">
    <source>
        <dbReference type="EMBL" id="GGL06499.1"/>
    </source>
</evidence>
<accession>A0A7Y6BA59</accession>
<name>A0A7Y6BA59_9MICO</name>
<dbReference type="AlphaFoldDB" id="A0A7Y6BA59"/>
<dbReference type="Proteomes" id="UP000648535">
    <property type="component" value="Unassembled WGS sequence"/>
</dbReference>
<dbReference type="Proteomes" id="UP000746584">
    <property type="component" value="Unassembled WGS sequence"/>
</dbReference>
<reference evidence="1" key="2">
    <citation type="submission" date="2020-09" db="EMBL/GenBank/DDBJ databases">
        <authorList>
            <person name="Sun Q."/>
            <person name="Ohkuma M."/>
        </authorList>
    </citation>
    <scope>NUCLEOTIDE SEQUENCE</scope>
    <source>
        <strain evidence="1">JCM 1480</strain>
    </source>
</reference>
<reference evidence="1" key="1">
    <citation type="journal article" date="2014" name="Int. J. Syst. Evol. Microbiol.">
        <title>Complete genome sequence of Corynebacterium casei LMG S-19264T (=DSM 44701T), isolated from a smear-ripened cheese.</title>
        <authorList>
            <consortium name="US DOE Joint Genome Institute (JGI-PGF)"/>
            <person name="Walter F."/>
            <person name="Albersmeier A."/>
            <person name="Kalinowski J."/>
            <person name="Ruckert C."/>
        </authorList>
    </citation>
    <scope>NUCLEOTIDE SEQUENCE</scope>
    <source>
        <strain evidence="1">JCM 1480</strain>
    </source>
</reference>
<dbReference type="RefSeq" id="WP_175328002.1">
    <property type="nucleotide sequence ID" value="NZ_BMOI01000012.1"/>
</dbReference>
<keyword evidence="4" id="KW-1185">Reference proteome</keyword>
<dbReference type="EMBL" id="BMOI01000012">
    <property type="protein sequence ID" value="GGL06499.1"/>
    <property type="molecule type" value="Genomic_DNA"/>
</dbReference>
<gene>
    <name evidence="1" type="ORF">GCM10009769_25950</name>
    <name evidence="2" type="ORF">JOE58_001869</name>
</gene>
<evidence type="ECO:0000313" key="4">
    <source>
        <dbReference type="Proteomes" id="UP000746584"/>
    </source>
</evidence>
<evidence type="ECO:0000313" key="3">
    <source>
        <dbReference type="Proteomes" id="UP000648535"/>
    </source>
</evidence>
<reference evidence="2 4" key="3">
    <citation type="submission" date="2021-01" db="EMBL/GenBank/DDBJ databases">
        <title>Sequencing the genomes of 1000 actinobacteria strains.</title>
        <authorList>
            <person name="Klenk H.-P."/>
        </authorList>
    </citation>
    <scope>NUCLEOTIDE SEQUENCE [LARGE SCALE GENOMIC DNA]</scope>
    <source>
        <strain evidence="2 4">DSM 20542</strain>
    </source>
</reference>
<sequence>MTAGPGVPGRVEVTARALTSLARAVAAERLGAPAKRVRVGLGDASGALTLDVESPVRAQDDLITAAGHAAGDIRDRVAALTGRRVGPTHVELTGIVREHDGRVR</sequence>